<proteinExistence type="predicted"/>
<gene>
    <name evidence="1" type="ORF">GQR91_15480</name>
</gene>
<dbReference type="AlphaFoldDB" id="A0A6N8LVQ5"/>
<evidence type="ECO:0000313" key="1">
    <source>
        <dbReference type="EMBL" id="MWC45023.1"/>
    </source>
</evidence>
<dbReference type="EMBL" id="WSUT01000005">
    <property type="protein sequence ID" value="MWC45023.1"/>
    <property type="molecule type" value="Genomic_DNA"/>
</dbReference>
<organism evidence="1 2">
    <name type="scientific">Sphingomonas carotinifaciens</name>
    <dbReference type="NCBI Taxonomy" id="1166323"/>
    <lineage>
        <taxon>Bacteria</taxon>
        <taxon>Pseudomonadati</taxon>
        <taxon>Pseudomonadota</taxon>
        <taxon>Alphaproteobacteria</taxon>
        <taxon>Sphingomonadales</taxon>
        <taxon>Sphingomonadaceae</taxon>
        <taxon>Sphingomonas</taxon>
    </lineage>
</organism>
<dbReference type="Proteomes" id="UP000436801">
    <property type="component" value="Unassembled WGS sequence"/>
</dbReference>
<dbReference type="RefSeq" id="WP_160146876.1">
    <property type="nucleotide sequence ID" value="NZ_FNBI01000023.1"/>
</dbReference>
<evidence type="ECO:0000313" key="2">
    <source>
        <dbReference type="Proteomes" id="UP000436801"/>
    </source>
</evidence>
<dbReference type="OrthoDB" id="1491115at2"/>
<protein>
    <submittedName>
        <fullName evidence="1">Uncharacterized protein</fullName>
    </submittedName>
</protein>
<reference evidence="1 2" key="1">
    <citation type="submission" date="2019-12" db="EMBL/GenBank/DDBJ databases">
        <authorList>
            <person name="Zheng J."/>
        </authorList>
    </citation>
    <scope>NUCLEOTIDE SEQUENCE [LARGE SCALE GENOMIC DNA]</scope>
    <source>
        <strain evidence="1 2">DSM 27347</strain>
    </source>
</reference>
<sequence length="56" mass="6130">MLPGEANALLRVLNDAGRVVLAPHLEPVPFRNGDMIVRGGKHLLPVDRHRPGTRLS</sequence>
<comment type="caution">
    <text evidence="1">The sequence shown here is derived from an EMBL/GenBank/DDBJ whole genome shotgun (WGS) entry which is preliminary data.</text>
</comment>
<accession>A0A6N8LVQ5</accession>
<name>A0A6N8LVQ5_9SPHN</name>